<dbReference type="PROSITE" id="PS51186">
    <property type="entry name" value="GNAT"/>
    <property type="match status" value="1"/>
</dbReference>
<dbReference type="RefSeq" id="WP_229854701.1">
    <property type="nucleotide sequence ID" value="NZ_BNCK01000005.1"/>
</dbReference>
<dbReference type="Pfam" id="PF00583">
    <property type="entry name" value="Acetyltransf_1"/>
    <property type="match status" value="1"/>
</dbReference>
<dbReference type="Proteomes" id="UP000623842">
    <property type="component" value="Unassembled WGS sequence"/>
</dbReference>
<evidence type="ECO:0000259" key="1">
    <source>
        <dbReference type="PROSITE" id="PS51186"/>
    </source>
</evidence>
<dbReference type="CDD" id="cd04301">
    <property type="entry name" value="NAT_SF"/>
    <property type="match status" value="1"/>
</dbReference>
<dbReference type="Gene3D" id="3.40.630.30">
    <property type="match status" value="1"/>
</dbReference>
<reference evidence="2" key="2">
    <citation type="submission" date="2020-09" db="EMBL/GenBank/DDBJ databases">
        <authorList>
            <person name="Sun Q."/>
            <person name="Kim S."/>
        </authorList>
    </citation>
    <scope>NUCLEOTIDE SEQUENCE</scope>
    <source>
        <strain evidence="2">KCTC 42731</strain>
    </source>
</reference>
<accession>A0A919EMP0</accession>
<name>A0A919EMP0_9GAMM</name>
<dbReference type="InterPro" id="IPR000182">
    <property type="entry name" value="GNAT_dom"/>
</dbReference>
<evidence type="ECO:0000313" key="2">
    <source>
        <dbReference type="EMBL" id="GHF96012.1"/>
    </source>
</evidence>
<keyword evidence="3" id="KW-1185">Reference proteome</keyword>
<dbReference type="AlphaFoldDB" id="A0A919EMP0"/>
<proteinExistence type="predicted"/>
<protein>
    <recommendedName>
        <fullName evidence="1">N-acetyltransferase domain-containing protein</fullName>
    </recommendedName>
</protein>
<evidence type="ECO:0000313" key="3">
    <source>
        <dbReference type="Proteomes" id="UP000623842"/>
    </source>
</evidence>
<dbReference type="GO" id="GO:0016747">
    <property type="term" value="F:acyltransferase activity, transferring groups other than amino-acyl groups"/>
    <property type="evidence" value="ECO:0007669"/>
    <property type="project" value="InterPro"/>
</dbReference>
<dbReference type="EMBL" id="BNCK01000005">
    <property type="protein sequence ID" value="GHF96012.1"/>
    <property type="molecule type" value="Genomic_DNA"/>
</dbReference>
<feature type="domain" description="N-acetyltransferase" evidence="1">
    <location>
        <begin position="7"/>
        <end position="159"/>
    </location>
</feature>
<dbReference type="InterPro" id="IPR016181">
    <property type="entry name" value="Acyl_CoA_acyltransferase"/>
</dbReference>
<gene>
    <name evidence="2" type="ORF">GCM10017161_25420</name>
</gene>
<comment type="caution">
    <text evidence="2">The sequence shown here is derived from an EMBL/GenBank/DDBJ whole genome shotgun (WGS) entry which is preliminary data.</text>
</comment>
<organism evidence="2 3">
    <name type="scientific">Thalassotalea marina</name>
    <dbReference type="NCBI Taxonomy" id="1673741"/>
    <lineage>
        <taxon>Bacteria</taxon>
        <taxon>Pseudomonadati</taxon>
        <taxon>Pseudomonadota</taxon>
        <taxon>Gammaproteobacteria</taxon>
        <taxon>Alteromonadales</taxon>
        <taxon>Colwelliaceae</taxon>
        <taxon>Thalassotalea</taxon>
    </lineage>
</organism>
<dbReference type="SUPFAM" id="SSF55729">
    <property type="entry name" value="Acyl-CoA N-acyltransferases (Nat)"/>
    <property type="match status" value="1"/>
</dbReference>
<reference evidence="2" key="1">
    <citation type="journal article" date="2014" name="Int. J. Syst. Evol. Microbiol.">
        <title>Complete genome sequence of Corynebacterium casei LMG S-19264T (=DSM 44701T), isolated from a smear-ripened cheese.</title>
        <authorList>
            <consortium name="US DOE Joint Genome Institute (JGI-PGF)"/>
            <person name="Walter F."/>
            <person name="Albersmeier A."/>
            <person name="Kalinowski J."/>
            <person name="Ruckert C."/>
        </authorList>
    </citation>
    <scope>NUCLEOTIDE SEQUENCE</scope>
    <source>
        <strain evidence="2">KCTC 42731</strain>
    </source>
</reference>
<sequence length="159" mass="18069">MDLDKNVQLVETTENDIGQIMNWFNDEVSLLKWSGPNFRYPFTPSTFIQDLKLAELNSFTLKTEDNKIVAFGQFYQRLNRCHLGRLVVAPNMRGKGIARILLEQLSTKGIAKLNLAQLSLFVLKDNISAIKAYQKFGFVLSEYPGDIGLPDCLYMIKAC</sequence>